<proteinExistence type="predicted"/>
<comment type="caution">
    <text evidence="2">The sequence shown here is derived from an EMBL/GenBank/DDBJ whole genome shotgun (WGS) entry which is preliminary data.</text>
</comment>
<evidence type="ECO:0000313" key="2">
    <source>
        <dbReference type="EMBL" id="MFA1558111.1"/>
    </source>
</evidence>
<accession>A0ABV4R5C1</accession>
<dbReference type="EMBL" id="JAXCEH010000027">
    <property type="protein sequence ID" value="MFA1558111.1"/>
    <property type="molecule type" value="Genomic_DNA"/>
</dbReference>
<feature type="transmembrane region" description="Helical" evidence="1">
    <location>
        <begin position="21"/>
        <end position="42"/>
    </location>
</feature>
<keyword evidence="1" id="KW-0812">Transmembrane</keyword>
<keyword evidence="3" id="KW-1185">Reference proteome</keyword>
<reference evidence="2 3" key="1">
    <citation type="submission" date="2023-11" db="EMBL/GenBank/DDBJ databases">
        <title>Actinomadura monticuli sp. nov., isolated from volcanic ash.</title>
        <authorList>
            <person name="Lee S.D."/>
            <person name="Yang H."/>
            <person name="Kim I.S."/>
        </authorList>
    </citation>
    <scope>NUCLEOTIDE SEQUENCE [LARGE SCALE GENOMIC DNA]</scope>
    <source>
        <strain evidence="2 3">DSM 45346</strain>
    </source>
</reference>
<keyword evidence="1" id="KW-0472">Membrane</keyword>
<protein>
    <recommendedName>
        <fullName evidence="4">DUF3098 domain-containing protein</fullName>
    </recommendedName>
</protein>
<dbReference type="Proteomes" id="UP001569904">
    <property type="component" value="Unassembled WGS sequence"/>
</dbReference>
<dbReference type="RefSeq" id="WP_371945007.1">
    <property type="nucleotide sequence ID" value="NZ_JAXCEH010000027.1"/>
</dbReference>
<gene>
    <name evidence="2" type="ORF">SM436_30875</name>
</gene>
<name>A0ABV4R5C1_9ACTN</name>
<feature type="transmembrane region" description="Helical" evidence="1">
    <location>
        <begin position="48"/>
        <end position="76"/>
    </location>
</feature>
<evidence type="ECO:0000313" key="3">
    <source>
        <dbReference type="Proteomes" id="UP001569904"/>
    </source>
</evidence>
<evidence type="ECO:0000256" key="1">
    <source>
        <dbReference type="SAM" id="Phobius"/>
    </source>
</evidence>
<sequence>MLRYTPRYRDSETARRELRRDAFLFGVISVVSIALVVVGMVSDDSTKIFLIVRLAEVLMLIIVLPVTVVSLALSWLRWRKFR</sequence>
<organism evidence="2 3">
    <name type="scientific">Actinomadura chokoriensis</name>
    <dbReference type="NCBI Taxonomy" id="454156"/>
    <lineage>
        <taxon>Bacteria</taxon>
        <taxon>Bacillati</taxon>
        <taxon>Actinomycetota</taxon>
        <taxon>Actinomycetes</taxon>
        <taxon>Streptosporangiales</taxon>
        <taxon>Thermomonosporaceae</taxon>
        <taxon>Actinomadura</taxon>
    </lineage>
</organism>
<keyword evidence="1" id="KW-1133">Transmembrane helix</keyword>
<evidence type="ECO:0008006" key="4">
    <source>
        <dbReference type="Google" id="ProtNLM"/>
    </source>
</evidence>